<dbReference type="Gene3D" id="3.40.50.720">
    <property type="entry name" value="NAD(P)-binding Rossmann-like Domain"/>
    <property type="match status" value="1"/>
</dbReference>
<name>A0A383BDM8_9ZZZZ</name>
<dbReference type="Pfam" id="PF01408">
    <property type="entry name" value="GFO_IDH_MocA"/>
    <property type="match status" value="1"/>
</dbReference>
<dbReference type="InterPro" id="IPR051450">
    <property type="entry name" value="Gfo/Idh/MocA_Oxidoreductases"/>
</dbReference>
<dbReference type="PANTHER" id="PTHR43377:SF1">
    <property type="entry name" value="BILIVERDIN REDUCTASE A"/>
    <property type="match status" value="1"/>
</dbReference>
<reference evidence="2" key="1">
    <citation type="submission" date="2018-05" db="EMBL/GenBank/DDBJ databases">
        <authorList>
            <person name="Lanie J.A."/>
            <person name="Ng W.-L."/>
            <person name="Kazmierczak K.M."/>
            <person name="Andrzejewski T.M."/>
            <person name="Davidsen T.M."/>
            <person name="Wayne K.J."/>
            <person name="Tettelin H."/>
            <person name="Glass J.I."/>
            <person name="Rusch D."/>
            <person name="Podicherti R."/>
            <person name="Tsui H.-C.T."/>
            <person name="Winkler M.E."/>
        </authorList>
    </citation>
    <scope>NUCLEOTIDE SEQUENCE</scope>
</reference>
<proteinExistence type="predicted"/>
<dbReference type="InterPro" id="IPR000683">
    <property type="entry name" value="Gfo/Idh/MocA-like_OxRdtase_N"/>
</dbReference>
<organism evidence="2">
    <name type="scientific">marine metagenome</name>
    <dbReference type="NCBI Taxonomy" id="408172"/>
    <lineage>
        <taxon>unclassified sequences</taxon>
        <taxon>metagenomes</taxon>
        <taxon>ecological metagenomes</taxon>
    </lineage>
</organism>
<evidence type="ECO:0000259" key="1">
    <source>
        <dbReference type="Pfam" id="PF01408"/>
    </source>
</evidence>
<dbReference type="SUPFAM" id="SSF51735">
    <property type="entry name" value="NAD(P)-binding Rossmann-fold domains"/>
    <property type="match status" value="1"/>
</dbReference>
<sequence length="172" mass="19252">MNLYLKSRQFIFFPINLSHSVSLCFVNEIQNKMNRVGRIKIGVIGVGHLGNHHVKHLSDIPEANLIGIFDTDREKSNSISKKYNTETFDDLNTLIQSCEALSVVTPTQYHAEIAEQCLRSKKHVFIEKPITSTLPEADNLLGLAEESGAIIQVGHIERLNPALLALKSHILK</sequence>
<dbReference type="InterPro" id="IPR036291">
    <property type="entry name" value="NAD(P)-bd_dom_sf"/>
</dbReference>
<feature type="non-terminal residue" evidence="2">
    <location>
        <position position="172"/>
    </location>
</feature>
<accession>A0A383BDM8</accession>
<protein>
    <recommendedName>
        <fullName evidence="1">Gfo/Idh/MocA-like oxidoreductase N-terminal domain-containing protein</fullName>
    </recommendedName>
</protein>
<dbReference type="GO" id="GO:0000166">
    <property type="term" value="F:nucleotide binding"/>
    <property type="evidence" value="ECO:0007669"/>
    <property type="project" value="InterPro"/>
</dbReference>
<feature type="domain" description="Gfo/Idh/MocA-like oxidoreductase N-terminal" evidence="1">
    <location>
        <begin position="39"/>
        <end position="155"/>
    </location>
</feature>
<dbReference type="PANTHER" id="PTHR43377">
    <property type="entry name" value="BILIVERDIN REDUCTASE A"/>
    <property type="match status" value="1"/>
</dbReference>
<dbReference type="AlphaFoldDB" id="A0A383BDM8"/>
<evidence type="ECO:0000313" key="2">
    <source>
        <dbReference type="EMBL" id="SVE17538.1"/>
    </source>
</evidence>
<dbReference type="EMBL" id="UINC01199219">
    <property type="protein sequence ID" value="SVE17538.1"/>
    <property type="molecule type" value="Genomic_DNA"/>
</dbReference>
<gene>
    <name evidence="2" type="ORF">METZ01_LOCUS470392</name>
</gene>